<dbReference type="eggNOG" id="ENOG502QS8H">
    <property type="taxonomic scope" value="Eukaryota"/>
</dbReference>
<name>E4ZJC0_LEPMJ</name>
<dbReference type="VEuPathDB" id="FungiDB:LEMA_P070590.1"/>
<dbReference type="STRING" id="985895.E4ZJC0"/>
<evidence type="ECO:0000313" key="2">
    <source>
        <dbReference type="Proteomes" id="UP000002668"/>
    </source>
</evidence>
<protein>
    <recommendedName>
        <fullName evidence="3">AB hydrolase-1 domain-containing protein</fullName>
    </recommendedName>
</protein>
<gene>
    <name evidence="1" type="ORF">LEMA_P070590.1</name>
</gene>
<accession>E4ZJC0</accession>
<organism evidence="2">
    <name type="scientific">Leptosphaeria maculans (strain JN3 / isolate v23.1.3 / race Av1-4-5-6-7-8)</name>
    <name type="common">Blackleg fungus</name>
    <name type="synonym">Phoma lingam</name>
    <dbReference type="NCBI Taxonomy" id="985895"/>
    <lineage>
        <taxon>Eukaryota</taxon>
        <taxon>Fungi</taxon>
        <taxon>Dikarya</taxon>
        <taxon>Ascomycota</taxon>
        <taxon>Pezizomycotina</taxon>
        <taxon>Dothideomycetes</taxon>
        <taxon>Pleosporomycetidae</taxon>
        <taxon>Pleosporales</taxon>
        <taxon>Pleosporineae</taxon>
        <taxon>Leptosphaeriaceae</taxon>
        <taxon>Plenodomus</taxon>
        <taxon>Plenodomus lingam/Leptosphaeria maculans species complex</taxon>
    </lineage>
</organism>
<dbReference type="Proteomes" id="UP000002668">
    <property type="component" value="Genome"/>
</dbReference>
<evidence type="ECO:0008006" key="3">
    <source>
        <dbReference type="Google" id="ProtNLM"/>
    </source>
</evidence>
<dbReference type="AlphaFoldDB" id="E4ZJC0"/>
<dbReference type="OMA" id="MFIAHAS"/>
<dbReference type="OrthoDB" id="294702at2759"/>
<dbReference type="GeneID" id="13285638"/>
<proteinExistence type="predicted"/>
<dbReference type="HOGENOM" id="CLU_1586775_0_0_1"/>
<reference evidence="2" key="1">
    <citation type="journal article" date="2011" name="Nat. Commun.">
        <title>Effector diversification within compartments of the Leptosphaeria maculans genome affected by Repeat-Induced Point mutations.</title>
        <authorList>
            <person name="Rouxel T."/>
            <person name="Grandaubert J."/>
            <person name="Hane J.K."/>
            <person name="Hoede C."/>
            <person name="van de Wouw A.P."/>
            <person name="Couloux A."/>
            <person name="Dominguez V."/>
            <person name="Anthouard V."/>
            <person name="Bally P."/>
            <person name="Bourras S."/>
            <person name="Cozijnsen A.J."/>
            <person name="Ciuffetti L.M."/>
            <person name="Degrave A."/>
            <person name="Dilmaghani A."/>
            <person name="Duret L."/>
            <person name="Fudal I."/>
            <person name="Goodwin S.B."/>
            <person name="Gout L."/>
            <person name="Glaser N."/>
            <person name="Linglin J."/>
            <person name="Kema G.H.J."/>
            <person name="Lapalu N."/>
            <person name="Lawrence C.B."/>
            <person name="May K."/>
            <person name="Meyer M."/>
            <person name="Ollivier B."/>
            <person name="Poulain J."/>
            <person name="Schoch C.L."/>
            <person name="Simon A."/>
            <person name="Spatafora J.W."/>
            <person name="Stachowiak A."/>
            <person name="Turgeon B.G."/>
            <person name="Tyler B.M."/>
            <person name="Vincent D."/>
            <person name="Weissenbach J."/>
            <person name="Amselem J."/>
            <person name="Quesneville H."/>
            <person name="Oliver R.P."/>
            <person name="Wincker P."/>
            <person name="Balesdent M.-H."/>
            <person name="Howlett B.J."/>
        </authorList>
    </citation>
    <scope>NUCLEOTIDE SEQUENCE [LARGE SCALE GENOMIC DNA]</scope>
    <source>
        <strain evidence="2">JN3 / isolate v23.1.3 / race Av1-4-5-6-7-8</strain>
    </source>
</reference>
<keyword evidence="2" id="KW-1185">Reference proteome</keyword>
<dbReference type="EMBL" id="FP929072">
    <property type="protein sequence ID" value="CBX91551.1"/>
    <property type="molecule type" value="Genomic_DNA"/>
</dbReference>
<dbReference type="InParanoid" id="E4ZJC0"/>
<sequence length="168" mass="19443">MRGAGIFHRLGIPYGWRWSPTFLLRWFLELDPTYRVHLPESTRLELKLRPTELAKVKHPKDKALSVDGDLVRMGIRDVSEALAQGLGVAREDAKGVCEAWPFRVEDIKEDLKVKLWYGKEDVFVPIVHGEQIAARLGGRAECRFEKDTHSSIFFGWRREILESILRDM</sequence>
<evidence type="ECO:0000313" key="1">
    <source>
        <dbReference type="EMBL" id="CBX91551.1"/>
    </source>
</evidence>